<protein>
    <submittedName>
        <fullName evidence="4">Transcriptional regulator YvhJ</fullName>
    </submittedName>
</protein>
<dbReference type="PANTHER" id="PTHR33392:SF6">
    <property type="entry name" value="POLYISOPRENYL-TEICHOIC ACID--PEPTIDOGLYCAN TEICHOIC ACID TRANSFERASE TAGU"/>
    <property type="match status" value="1"/>
</dbReference>
<dbReference type="EMBL" id="CACRTG010000013">
    <property type="protein sequence ID" value="VYT13136.1"/>
    <property type="molecule type" value="Genomic_DNA"/>
</dbReference>
<dbReference type="Gene3D" id="3.40.630.190">
    <property type="entry name" value="LCP protein"/>
    <property type="match status" value="1"/>
</dbReference>
<name>A0A6N2UCC6_9FIRM</name>
<evidence type="ECO:0000259" key="3">
    <source>
        <dbReference type="Pfam" id="PF03816"/>
    </source>
</evidence>
<proteinExistence type="inferred from homology"/>
<reference evidence="4" key="1">
    <citation type="submission" date="2019-11" db="EMBL/GenBank/DDBJ databases">
        <authorList>
            <person name="Feng L."/>
        </authorList>
    </citation>
    <scope>NUCLEOTIDE SEQUENCE</scope>
    <source>
        <strain evidence="4">CnexileLFYP112</strain>
    </source>
</reference>
<dbReference type="InterPro" id="IPR004474">
    <property type="entry name" value="LytR_CpsA_psr"/>
</dbReference>
<feature type="domain" description="Cell envelope-related transcriptional attenuator" evidence="3">
    <location>
        <begin position="88"/>
        <end position="246"/>
    </location>
</feature>
<evidence type="ECO:0000313" key="4">
    <source>
        <dbReference type="EMBL" id="VYT13136.1"/>
    </source>
</evidence>
<dbReference type="InterPro" id="IPR050922">
    <property type="entry name" value="LytR/CpsA/Psr_CW_biosynth"/>
</dbReference>
<dbReference type="NCBIfam" id="TIGR00350">
    <property type="entry name" value="lytR_cpsA_psr"/>
    <property type="match status" value="1"/>
</dbReference>
<dbReference type="AlphaFoldDB" id="A0A6N2UCC6"/>
<sequence>MNKRKKIIAIMIVIAVVLLVGLFGYGIWKKYAAKETAKENTEEYEDESYITYKGKRYEYNYHLKNMLFIGVDKSQEMTETEVGQGGQADTLILLSMDRENKTTTLLQIPRDAMTDIDIYDMNGEYLSTERGQISLQYAYGDGKKKSCRMMMTSVSELLYEIPIDSYLALGVDGIADITNLMGGVTLTVPEDYTDIDPAFKAGETIVLAGEQAEKYVRYRDVNVSGSNTQRMERQAQFMEALARQMQGKDTGWYRQLLEGAKEYITMDLSVDEMERMKSYEMKETIEKVPGEVKQGEEHDEFIVDNEKLRDLVIKLFYKPVE</sequence>
<keyword evidence="2" id="KW-0472">Membrane</keyword>
<gene>
    <name evidence="4" type="primary">yvhJ_1</name>
    <name evidence="4" type="ORF">CNLFYP112_01928</name>
</gene>
<feature type="transmembrane region" description="Helical" evidence="2">
    <location>
        <begin position="7"/>
        <end position="28"/>
    </location>
</feature>
<keyword evidence="2" id="KW-1133">Transmembrane helix</keyword>
<keyword evidence="2" id="KW-0812">Transmembrane</keyword>
<evidence type="ECO:0000256" key="2">
    <source>
        <dbReference type="SAM" id="Phobius"/>
    </source>
</evidence>
<organism evidence="4">
    <name type="scientific">[Clostridium] nexile</name>
    <dbReference type="NCBI Taxonomy" id="29361"/>
    <lineage>
        <taxon>Bacteria</taxon>
        <taxon>Bacillati</taxon>
        <taxon>Bacillota</taxon>
        <taxon>Clostridia</taxon>
        <taxon>Lachnospirales</taxon>
        <taxon>Lachnospiraceae</taxon>
        <taxon>Tyzzerella</taxon>
    </lineage>
</organism>
<comment type="similarity">
    <text evidence="1">Belongs to the LytR/CpsA/Psr (LCP) family.</text>
</comment>
<dbReference type="Pfam" id="PF03816">
    <property type="entry name" value="LytR_cpsA_psr"/>
    <property type="match status" value="1"/>
</dbReference>
<accession>A0A6N2UCC6</accession>
<evidence type="ECO:0000256" key="1">
    <source>
        <dbReference type="ARBA" id="ARBA00006068"/>
    </source>
</evidence>
<dbReference type="PANTHER" id="PTHR33392">
    <property type="entry name" value="POLYISOPRENYL-TEICHOIC ACID--PEPTIDOGLYCAN TEICHOIC ACID TRANSFERASE TAGU"/>
    <property type="match status" value="1"/>
</dbReference>